<organism evidence="1 2">
    <name type="scientific">Novimethylophilus kurashikiensis</name>
    <dbReference type="NCBI Taxonomy" id="1825523"/>
    <lineage>
        <taxon>Bacteria</taxon>
        <taxon>Pseudomonadati</taxon>
        <taxon>Pseudomonadota</taxon>
        <taxon>Betaproteobacteria</taxon>
        <taxon>Nitrosomonadales</taxon>
        <taxon>Methylophilaceae</taxon>
        <taxon>Novimethylophilus</taxon>
    </lineage>
</organism>
<dbReference type="PANTHER" id="PTHR47438:SF1">
    <property type="entry name" value="PHOSPHATE METABOLISM PROTEIN 8-RELATED"/>
    <property type="match status" value="1"/>
</dbReference>
<dbReference type="EMBL" id="BDOQ01000022">
    <property type="protein sequence ID" value="GBG15892.1"/>
    <property type="molecule type" value="Genomic_DNA"/>
</dbReference>
<dbReference type="InterPro" id="IPR006439">
    <property type="entry name" value="HAD-SF_hydro_IA"/>
</dbReference>
<reference evidence="1 2" key="1">
    <citation type="journal article" date="2018" name="Environ. Microbiol.">
        <title>Isolation and genomic characterization of Novimethylophilus kurashikiensis gen. nov. sp. nov., a new lanthanide-dependent methylotrophic species of Methylophilaceae.</title>
        <authorList>
            <person name="Lv H."/>
            <person name="Sahin N."/>
            <person name="Tani A."/>
        </authorList>
    </citation>
    <scope>NUCLEOTIDE SEQUENCE [LARGE SCALE GENOMIC DNA]</scope>
    <source>
        <strain evidence="1 2">La2-4</strain>
    </source>
</reference>
<dbReference type="SFLD" id="SFLDG01132">
    <property type="entry name" value="C1.5.3:_5'-Nucleotidase_Like"/>
    <property type="match status" value="1"/>
</dbReference>
<dbReference type="RefSeq" id="WP_306419354.1">
    <property type="nucleotide sequence ID" value="NZ_BDOQ01000022.1"/>
</dbReference>
<dbReference type="InterPro" id="IPR036412">
    <property type="entry name" value="HAD-like_sf"/>
</dbReference>
<dbReference type="SUPFAM" id="SSF56784">
    <property type="entry name" value="HAD-like"/>
    <property type="match status" value="1"/>
</dbReference>
<dbReference type="InterPro" id="IPR052791">
    <property type="entry name" value="SSM1_domain"/>
</dbReference>
<name>A0A2R5FCF1_9PROT</name>
<dbReference type="InterPro" id="IPR010237">
    <property type="entry name" value="Pyr-5-nucltdase"/>
</dbReference>
<dbReference type="GO" id="GO:0008252">
    <property type="term" value="F:nucleotidase activity"/>
    <property type="evidence" value="ECO:0007669"/>
    <property type="project" value="TreeGrafter"/>
</dbReference>
<evidence type="ECO:0000313" key="1">
    <source>
        <dbReference type="EMBL" id="GBG15892.1"/>
    </source>
</evidence>
<dbReference type="InterPro" id="IPR041492">
    <property type="entry name" value="HAD_2"/>
</dbReference>
<dbReference type="Gene3D" id="1.10.150.450">
    <property type="match status" value="1"/>
</dbReference>
<dbReference type="NCBIfam" id="TIGR01509">
    <property type="entry name" value="HAD-SF-IA-v3"/>
    <property type="match status" value="1"/>
</dbReference>
<dbReference type="GO" id="GO:0009166">
    <property type="term" value="P:nucleotide catabolic process"/>
    <property type="evidence" value="ECO:0007669"/>
    <property type="project" value="TreeGrafter"/>
</dbReference>
<dbReference type="InterPro" id="IPR023214">
    <property type="entry name" value="HAD_sf"/>
</dbReference>
<protein>
    <submittedName>
        <fullName evidence="1">Putative hydrolase of the HAD superfamily</fullName>
    </submittedName>
</protein>
<accession>A0A2R5FCF1</accession>
<dbReference type="SFLD" id="SFLDS00003">
    <property type="entry name" value="Haloacid_Dehalogenase"/>
    <property type="match status" value="1"/>
</dbReference>
<evidence type="ECO:0000313" key="2">
    <source>
        <dbReference type="Proteomes" id="UP000245081"/>
    </source>
</evidence>
<gene>
    <name evidence="1" type="ORF">NMK_3510</name>
</gene>
<dbReference type="Proteomes" id="UP000245081">
    <property type="component" value="Unassembled WGS sequence"/>
</dbReference>
<proteinExistence type="predicted"/>
<keyword evidence="2" id="KW-1185">Reference proteome</keyword>
<comment type="caution">
    <text evidence="1">The sequence shown here is derived from an EMBL/GenBank/DDBJ whole genome shotgun (WGS) entry which is preliminary data.</text>
</comment>
<keyword evidence="1" id="KW-0378">Hydrolase</keyword>
<sequence>MFDLDDTLHNASAHIFPHLNRSMTEYLMEHLAMEQTEADDLRRHYWHIYGATLKGLMRHHGTNPHHFLHHTHQFPDLQNMIIRARGLRSILRQLKGRKVIFTNAPVIYAEAVLKLLRIRDLFDGVFSIESSRFNPKPSLIGFMRMLRYFRLRADDCVMVEDTLSALQTAKRLGMKTVHIHPRAKQPPYVDACIRSVLALPRIAVAL</sequence>
<dbReference type="AlphaFoldDB" id="A0A2R5FCF1"/>
<dbReference type="NCBIfam" id="TIGR01993">
    <property type="entry name" value="Pyr-5-nucltdase"/>
    <property type="match status" value="1"/>
</dbReference>
<dbReference type="GO" id="GO:0006206">
    <property type="term" value="P:pyrimidine nucleobase metabolic process"/>
    <property type="evidence" value="ECO:0007669"/>
    <property type="project" value="TreeGrafter"/>
</dbReference>
<dbReference type="Pfam" id="PF13419">
    <property type="entry name" value="HAD_2"/>
    <property type="match status" value="1"/>
</dbReference>
<dbReference type="Gene3D" id="3.40.50.1000">
    <property type="entry name" value="HAD superfamily/HAD-like"/>
    <property type="match status" value="1"/>
</dbReference>
<dbReference type="SFLD" id="SFLDG01129">
    <property type="entry name" value="C1.5:_HAD__Beta-PGM__Phosphata"/>
    <property type="match status" value="1"/>
</dbReference>
<dbReference type="PANTHER" id="PTHR47438">
    <property type="entry name" value="PHOSPHATE METABOLISM PROTEIN 8-RELATED"/>
    <property type="match status" value="1"/>
</dbReference>